<dbReference type="InParanoid" id="A0A3P8WHQ4"/>
<protein>
    <recommendedName>
        <fullName evidence="9">Cadherin domain-containing protein</fullName>
    </recommendedName>
</protein>
<feature type="domain" description="Cadherin" evidence="9">
    <location>
        <begin position="478"/>
        <end position="583"/>
    </location>
</feature>
<dbReference type="STRING" id="244447.ENSCSEP00000025987"/>
<dbReference type="FunFam" id="2.60.40.60:FF:000064">
    <property type="entry name" value="FAT atypical cadherin 1"/>
    <property type="match status" value="1"/>
</dbReference>
<keyword evidence="2" id="KW-0812">Transmembrane</keyword>
<evidence type="ECO:0000313" key="10">
    <source>
        <dbReference type="Ensembl" id="ENSCSEP00000025987.1"/>
    </source>
</evidence>
<dbReference type="SMART" id="SM00112">
    <property type="entry name" value="CA"/>
    <property type="match status" value="6"/>
</dbReference>
<dbReference type="FunFam" id="2.60.40.60:FF:000015">
    <property type="entry name" value="FAT atypical cadherin 1"/>
    <property type="match status" value="1"/>
</dbReference>
<dbReference type="Ensembl" id="ENSCSET00000026327.1">
    <property type="protein sequence ID" value="ENSCSEP00000025987.1"/>
    <property type="gene ID" value="ENSCSEG00000016599.1"/>
</dbReference>
<dbReference type="PANTHER" id="PTHR24026:SF126">
    <property type="entry name" value="PROTOCADHERIN FAT 4"/>
    <property type="match status" value="1"/>
</dbReference>
<evidence type="ECO:0000256" key="3">
    <source>
        <dbReference type="ARBA" id="ARBA00022737"/>
    </source>
</evidence>
<feature type="domain" description="Cadherin" evidence="9">
    <location>
        <begin position="165"/>
        <end position="272"/>
    </location>
</feature>
<keyword evidence="3" id="KW-0677">Repeat</keyword>
<reference evidence="10 11" key="1">
    <citation type="journal article" date="2014" name="Nat. Genet.">
        <title>Whole-genome sequence of a flatfish provides insights into ZW sex chromosome evolution and adaptation to a benthic lifestyle.</title>
        <authorList>
            <person name="Chen S."/>
            <person name="Zhang G."/>
            <person name="Shao C."/>
            <person name="Huang Q."/>
            <person name="Liu G."/>
            <person name="Zhang P."/>
            <person name="Song W."/>
            <person name="An N."/>
            <person name="Chalopin D."/>
            <person name="Volff J.N."/>
            <person name="Hong Y."/>
            <person name="Li Q."/>
            <person name="Sha Z."/>
            <person name="Zhou H."/>
            <person name="Xie M."/>
            <person name="Yu Q."/>
            <person name="Liu Y."/>
            <person name="Xiang H."/>
            <person name="Wang N."/>
            <person name="Wu K."/>
            <person name="Yang C."/>
            <person name="Zhou Q."/>
            <person name="Liao X."/>
            <person name="Yang L."/>
            <person name="Hu Q."/>
            <person name="Zhang J."/>
            <person name="Meng L."/>
            <person name="Jin L."/>
            <person name="Tian Y."/>
            <person name="Lian J."/>
            <person name="Yang J."/>
            <person name="Miao G."/>
            <person name="Liu S."/>
            <person name="Liang Z."/>
            <person name="Yan F."/>
            <person name="Li Y."/>
            <person name="Sun B."/>
            <person name="Zhang H."/>
            <person name="Zhang J."/>
            <person name="Zhu Y."/>
            <person name="Du M."/>
            <person name="Zhao Y."/>
            <person name="Schartl M."/>
            <person name="Tang Q."/>
            <person name="Wang J."/>
        </authorList>
    </citation>
    <scope>NUCLEOTIDE SEQUENCE</scope>
</reference>
<evidence type="ECO:0000256" key="1">
    <source>
        <dbReference type="ARBA" id="ARBA00004370"/>
    </source>
</evidence>
<dbReference type="Pfam" id="PF00028">
    <property type="entry name" value="Cadherin"/>
    <property type="match status" value="3"/>
</dbReference>
<evidence type="ECO:0000256" key="8">
    <source>
        <dbReference type="SAM" id="SignalP"/>
    </source>
</evidence>
<evidence type="ECO:0000256" key="4">
    <source>
        <dbReference type="ARBA" id="ARBA00022837"/>
    </source>
</evidence>
<dbReference type="FunFam" id="2.60.40.60:FF:000067">
    <property type="entry name" value="FAT atypical cadherin 1"/>
    <property type="match status" value="1"/>
</dbReference>
<dbReference type="CDD" id="cd11304">
    <property type="entry name" value="Cadherin_repeat"/>
    <property type="match status" value="6"/>
</dbReference>
<dbReference type="OMA" id="HRTIGTI"/>
<dbReference type="Proteomes" id="UP000265120">
    <property type="component" value="Chromosome 19"/>
</dbReference>
<dbReference type="PANTHER" id="PTHR24026">
    <property type="entry name" value="FAT ATYPICAL CADHERIN-RELATED"/>
    <property type="match status" value="1"/>
</dbReference>
<dbReference type="GO" id="GO:0005509">
    <property type="term" value="F:calcium ion binding"/>
    <property type="evidence" value="ECO:0007669"/>
    <property type="project" value="UniProtKB-UniRule"/>
</dbReference>
<dbReference type="PROSITE" id="PS50268">
    <property type="entry name" value="CADHERIN_2"/>
    <property type="match status" value="5"/>
</dbReference>
<evidence type="ECO:0000256" key="6">
    <source>
        <dbReference type="ARBA" id="ARBA00023136"/>
    </source>
</evidence>
<dbReference type="GeneTree" id="ENSGT00940000154981"/>
<dbReference type="GO" id="GO:0005886">
    <property type="term" value="C:plasma membrane"/>
    <property type="evidence" value="ECO:0007669"/>
    <property type="project" value="UniProtKB-SubCell"/>
</dbReference>
<dbReference type="Gene3D" id="2.60.40.60">
    <property type="entry name" value="Cadherins"/>
    <property type="match status" value="6"/>
</dbReference>
<evidence type="ECO:0000313" key="11">
    <source>
        <dbReference type="Proteomes" id="UP000265120"/>
    </source>
</evidence>
<dbReference type="InterPro" id="IPR002126">
    <property type="entry name" value="Cadherin-like_dom"/>
</dbReference>
<keyword evidence="4 7" id="KW-0106">Calcium</keyword>
<keyword evidence="6" id="KW-0472">Membrane</keyword>
<dbReference type="GO" id="GO:0009653">
    <property type="term" value="P:anatomical structure morphogenesis"/>
    <property type="evidence" value="ECO:0007669"/>
    <property type="project" value="UniProtKB-ARBA"/>
</dbReference>
<keyword evidence="8" id="KW-0732">Signal</keyword>
<accession>A0A3P8WHQ4</accession>
<comment type="subcellular location">
    <subcellularLocation>
        <location evidence="1">Membrane</location>
    </subcellularLocation>
</comment>
<reference evidence="10" key="2">
    <citation type="submission" date="2025-08" db="UniProtKB">
        <authorList>
            <consortium name="Ensembl"/>
        </authorList>
    </citation>
    <scope>IDENTIFICATION</scope>
</reference>
<dbReference type="SUPFAM" id="SSF49313">
    <property type="entry name" value="Cadherin-like"/>
    <property type="match status" value="7"/>
</dbReference>
<keyword evidence="5" id="KW-1133">Transmembrane helix</keyword>
<dbReference type="InterPro" id="IPR020894">
    <property type="entry name" value="Cadherin_CS"/>
</dbReference>
<feature type="signal peptide" evidence="8">
    <location>
        <begin position="1"/>
        <end position="34"/>
    </location>
</feature>
<feature type="domain" description="Cadherin" evidence="9">
    <location>
        <begin position="382"/>
        <end position="477"/>
    </location>
</feature>
<reference evidence="10" key="3">
    <citation type="submission" date="2025-09" db="UniProtKB">
        <authorList>
            <consortium name="Ensembl"/>
        </authorList>
    </citation>
    <scope>IDENTIFICATION</scope>
</reference>
<keyword evidence="11" id="KW-1185">Reference proteome</keyword>
<dbReference type="GO" id="GO:0007156">
    <property type="term" value="P:homophilic cell adhesion via plasma membrane adhesion molecules"/>
    <property type="evidence" value="ECO:0007669"/>
    <property type="project" value="InterPro"/>
</dbReference>
<dbReference type="PRINTS" id="PR00205">
    <property type="entry name" value="CADHERIN"/>
</dbReference>
<sequence length="827" mass="91693">MAKNHWLGKMLLQPSFSQLFHLYVILFCFTPTHAQFLPEPRAGPGLLLFTQPVYNACISENSATRTYTRSDVKMGIILAPPRSLSISYSIVSRDDEGIFEAEEFVMGDFCFLRIHTKGGDSGMLNREVQDNYTLIVKASAQGGLEALATVYIKVLDTNDLRPLFSPVSYSFVVPENAPLGASIGRVTATDADMGSNGEFYYFFGDKVKDFAVHPTSGVITLTGQPSVDKQDRFELEVQVVDRGMKLYGNTGVSGTARLVLTVQRVNEFAPVLSAVAVVPSWMDSDPIYAVVTVEDRDEGVSGDIEWVSIIEGDPLEQFVVDRSPLGNEYRVKTTEFVDWDTFPYGCNLTFQAKDRGIPAKLSNIQVVQLQLTKPEPLLPKFHKGVYVAKLSEIAPPGTIVEVVKVTPASPSVNYSFSSLSDPVYFEINYLTGVITTTRHLKTISQDFMELKVVETISQEQTTVQIIIEDANDNSPVFNRPFYDVAFNESTPIGTVLLVVSAVDHDKGENGRVTHTISGEESLPFAIDPDSGEVRVTKDLDYESSDDIYTFAVRASDWGSPYRRESEVNVTVRLININDNRPLFERVSCRGMISRDFPVGQTIVALSVVDIDELEMVKYQILSGNDLDYFQINPDSGALSLKRSLAVENIKTGIFNFKVIATDGELFSEPTFVNVSVVRGRIPPRSFTCKETRVAQLLAEKMLSKASAKARPRPDEQSTDVFSVNKQAPQFEALPTSILVREDLPAGASVFQVRARDGDAGFNGRVLFSISDGNKENYTVSAHAVYEMPVSLCSQPYFNTRKVLGICYLLYSHQINRIRVSTEILART</sequence>
<proteinExistence type="predicted"/>
<evidence type="ECO:0000256" key="2">
    <source>
        <dbReference type="ARBA" id="ARBA00022692"/>
    </source>
</evidence>
<organism evidence="10 11">
    <name type="scientific">Cynoglossus semilaevis</name>
    <name type="common">Tongue sole</name>
    <dbReference type="NCBI Taxonomy" id="244447"/>
    <lineage>
        <taxon>Eukaryota</taxon>
        <taxon>Metazoa</taxon>
        <taxon>Chordata</taxon>
        <taxon>Craniata</taxon>
        <taxon>Vertebrata</taxon>
        <taxon>Euteleostomi</taxon>
        <taxon>Actinopterygii</taxon>
        <taxon>Neopterygii</taxon>
        <taxon>Teleostei</taxon>
        <taxon>Neoteleostei</taxon>
        <taxon>Acanthomorphata</taxon>
        <taxon>Carangaria</taxon>
        <taxon>Pleuronectiformes</taxon>
        <taxon>Pleuronectoidei</taxon>
        <taxon>Cynoglossidae</taxon>
        <taxon>Cynoglossinae</taxon>
        <taxon>Cynoglossus</taxon>
    </lineage>
</organism>
<evidence type="ECO:0000256" key="5">
    <source>
        <dbReference type="ARBA" id="ARBA00022989"/>
    </source>
</evidence>
<name>A0A3P8WHQ4_CYNSE</name>
<feature type="domain" description="Cadherin" evidence="9">
    <location>
        <begin position="592"/>
        <end position="730"/>
    </location>
</feature>
<feature type="domain" description="Cadherin" evidence="9">
    <location>
        <begin position="50"/>
        <end position="164"/>
    </location>
</feature>
<dbReference type="PROSITE" id="PS00232">
    <property type="entry name" value="CADHERIN_1"/>
    <property type="match status" value="1"/>
</dbReference>
<evidence type="ECO:0000256" key="7">
    <source>
        <dbReference type="PROSITE-ProRule" id="PRU00043"/>
    </source>
</evidence>
<dbReference type="InterPro" id="IPR015919">
    <property type="entry name" value="Cadherin-like_sf"/>
</dbReference>
<evidence type="ECO:0000259" key="9">
    <source>
        <dbReference type="PROSITE" id="PS50268"/>
    </source>
</evidence>
<feature type="chain" id="PRO_5017952833" description="Cadherin domain-containing protein" evidence="8">
    <location>
        <begin position="35"/>
        <end position="827"/>
    </location>
</feature>
<dbReference type="FunFam" id="2.60.40.60:FF:000066">
    <property type="entry name" value="FAT atypical cadherin 1"/>
    <property type="match status" value="1"/>
</dbReference>
<dbReference type="AlphaFoldDB" id="A0A3P8WHQ4"/>